<dbReference type="InterPro" id="IPR009057">
    <property type="entry name" value="Homeodomain-like_sf"/>
</dbReference>
<dbReference type="PROSITE" id="PS50977">
    <property type="entry name" value="HTH_TETR_2"/>
    <property type="match status" value="1"/>
</dbReference>
<keyword evidence="6" id="KW-1185">Reference proteome</keyword>
<dbReference type="Proteomes" id="UP000655868">
    <property type="component" value="Unassembled WGS sequence"/>
</dbReference>
<proteinExistence type="predicted"/>
<dbReference type="PANTHER" id="PTHR30055">
    <property type="entry name" value="HTH-TYPE TRANSCRIPTIONAL REGULATOR RUTR"/>
    <property type="match status" value="1"/>
</dbReference>
<evidence type="ECO:0000313" key="6">
    <source>
        <dbReference type="Proteomes" id="UP000655868"/>
    </source>
</evidence>
<feature type="region of interest" description="Disordered" evidence="3">
    <location>
        <begin position="202"/>
        <end position="226"/>
    </location>
</feature>
<dbReference type="InterPro" id="IPR001647">
    <property type="entry name" value="HTH_TetR"/>
</dbReference>
<dbReference type="GO" id="GO:0003700">
    <property type="term" value="F:DNA-binding transcription factor activity"/>
    <property type="evidence" value="ECO:0007669"/>
    <property type="project" value="TreeGrafter"/>
</dbReference>
<dbReference type="RefSeq" id="WP_199708098.1">
    <property type="nucleotide sequence ID" value="NZ_JAEMNV010000012.1"/>
</dbReference>
<dbReference type="EMBL" id="JAEMNV010000012">
    <property type="protein sequence ID" value="MBJ8342505.1"/>
    <property type="molecule type" value="Genomic_DNA"/>
</dbReference>
<dbReference type="PRINTS" id="PR00455">
    <property type="entry name" value="HTHTETR"/>
</dbReference>
<feature type="DNA-binding region" description="H-T-H motif" evidence="2">
    <location>
        <begin position="37"/>
        <end position="56"/>
    </location>
</feature>
<evidence type="ECO:0000256" key="3">
    <source>
        <dbReference type="SAM" id="MobiDB-lite"/>
    </source>
</evidence>
<accession>A0A934NWB9</accession>
<dbReference type="PROSITE" id="PS01081">
    <property type="entry name" value="HTH_TETR_1"/>
    <property type="match status" value="1"/>
</dbReference>
<dbReference type="SUPFAM" id="SSF48498">
    <property type="entry name" value="Tetracyclin repressor-like, C-terminal domain"/>
    <property type="match status" value="1"/>
</dbReference>
<comment type="caution">
    <text evidence="5">The sequence shown here is derived from an EMBL/GenBank/DDBJ whole genome shotgun (WGS) entry which is preliminary data.</text>
</comment>
<dbReference type="InterPro" id="IPR036271">
    <property type="entry name" value="Tet_transcr_reg_TetR-rel_C_sf"/>
</dbReference>
<protein>
    <submittedName>
        <fullName evidence="5">TetR/AcrR family transcriptional regulator</fullName>
    </submittedName>
</protein>
<evidence type="ECO:0000256" key="2">
    <source>
        <dbReference type="PROSITE-ProRule" id="PRU00335"/>
    </source>
</evidence>
<dbReference type="Gene3D" id="1.10.357.10">
    <property type="entry name" value="Tetracycline Repressor, domain 2"/>
    <property type="match status" value="1"/>
</dbReference>
<gene>
    <name evidence="5" type="ORF">JGU71_26805</name>
</gene>
<keyword evidence="1 2" id="KW-0238">DNA-binding</keyword>
<name>A0A934NWB9_9NOCA</name>
<dbReference type="Pfam" id="PF00440">
    <property type="entry name" value="TetR_N"/>
    <property type="match status" value="1"/>
</dbReference>
<dbReference type="InterPro" id="IPR050109">
    <property type="entry name" value="HTH-type_TetR-like_transc_reg"/>
</dbReference>
<feature type="domain" description="HTH tetR-type" evidence="4">
    <location>
        <begin position="14"/>
        <end position="74"/>
    </location>
</feature>
<organism evidence="5 6">
    <name type="scientific">Antrihabitans stalagmiti</name>
    <dbReference type="NCBI Taxonomy" id="2799499"/>
    <lineage>
        <taxon>Bacteria</taxon>
        <taxon>Bacillati</taxon>
        <taxon>Actinomycetota</taxon>
        <taxon>Actinomycetes</taxon>
        <taxon>Mycobacteriales</taxon>
        <taxon>Nocardiaceae</taxon>
        <taxon>Antrihabitans</taxon>
    </lineage>
</organism>
<evidence type="ECO:0000259" key="4">
    <source>
        <dbReference type="PROSITE" id="PS50977"/>
    </source>
</evidence>
<dbReference type="SUPFAM" id="SSF46689">
    <property type="entry name" value="Homeodomain-like"/>
    <property type="match status" value="1"/>
</dbReference>
<dbReference type="GO" id="GO:0000976">
    <property type="term" value="F:transcription cis-regulatory region binding"/>
    <property type="evidence" value="ECO:0007669"/>
    <property type="project" value="TreeGrafter"/>
</dbReference>
<dbReference type="PANTHER" id="PTHR30055:SF226">
    <property type="entry name" value="HTH-TYPE TRANSCRIPTIONAL REGULATOR PKSA"/>
    <property type="match status" value="1"/>
</dbReference>
<dbReference type="InterPro" id="IPR023772">
    <property type="entry name" value="DNA-bd_HTH_TetR-type_CS"/>
</dbReference>
<evidence type="ECO:0000313" key="5">
    <source>
        <dbReference type="EMBL" id="MBJ8342505.1"/>
    </source>
</evidence>
<feature type="compositionally biased region" description="Polar residues" evidence="3">
    <location>
        <begin position="202"/>
        <end position="218"/>
    </location>
</feature>
<dbReference type="AlphaFoldDB" id="A0A934NWB9"/>
<reference evidence="5" key="1">
    <citation type="submission" date="2020-12" db="EMBL/GenBank/DDBJ databases">
        <title>Antrihabitans popcorni sp. nov. and Antrihabitans auranticaus sp. nov., isolated from a larva cave.</title>
        <authorList>
            <person name="Lee S.D."/>
            <person name="Kim I.S."/>
        </authorList>
    </citation>
    <scope>NUCLEOTIDE SEQUENCE</scope>
    <source>
        <strain evidence="5">YC3-6</strain>
    </source>
</reference>
<evidence type="ECO:0000256" key="1">
    <source>
        <dbReference type="ARBA" id="ARBA00023125"/>
    </source>
</evidence>
<sequence>MAYRRTPEVQRNLDAKRDRLIESAIALVAEHGYGECSIAAVAQRSEVGTGTVYRHFANKGELFAEVFRIVCSREVAAAIAAGTAAHEVHGTYVSSVTASVATFAERALRAPTLAYALLAEPVDPQVDAERLLFRESYRNALAVAIDAAVGAGEIPPQPAQITAACIVGAIGEALILPLAIGNAEPTTVESFLTFTLRSLGSPHESSIESNPRGLQSGSAADRLRRG</sequence>